<evidence type="ECO:0000313" key="1">
    <source>
        <dbReference type="EMBL" id="QCI58054.1"/>
    </source>
</evidence>
<dbReference type="AlphaFoldDB" id="A0A4D7AF94"/>
<evidence type="ECO:0000313" key="2">
    <source>
        <dbReference type="Proteomes" id="UP000298642"/>
    </source>
</evidence>
<proteinExistence type="predicted"/>
<dbReference type="Pfam" id="PF18982">
    <property type="entry name" value="JetA"/>
    <property type="match status" value="1"/>
</dbReference>
<dbReference type="Proteomes" id="UP000298642">
    <property type="component" value="Chromosome"/>
</dbReference>
<sequence length="466" mass="53866">MNLFDLLNPRMFRPLTGRNQRIYADLLMLIWDRCSTSQDYSIGKGALTELAETYMEGLGTILPLDEEDSPGESATDARSQGLLFVRRLRDAGWVEDLEGGYEEENRTALSALAVRLLQLFDELLHPKTVTYSGKLLKAYRLLQDMEHEKSPYENVLKEVSADMADLNTSLRQLNASIGSYIDQLTRNRTPQEVLDLFQQYEDEVVVAAYHRFKTSDNLFQYRTEILEGLDACNGQYAEALAADYCRVERVSESEAAIAVRRLVQKVRDDLEIMRDLLSEIDRNHVTYRKRAVQRAQFMLLSDGSAQGKISDLLRYYAQTIQRPEELFEPDESPLSRHWKFYPTEILGRNFLKPAVNSRKPTPIEQAPPEPPISEEELQRQQELLLEYVRQAVTLENVNRFAGQVLNHRETVSALELASTQSQEFIKIIGLHTYSQSPDRNYEISEQEEWVSCGGFRFQQFWIRRRS</sequence>
<keyword evidence="2" id="KW-1185">Reference proteome</keyword>
<reference evidence="2" key="1">
    <citation type="submission" date="2018-12" db="EMBL/GenBank/DDBJ databases">
        <title>Dusodibacter welbiota gen. nov., sp. nov., isolated from human faeces and emended description of the Oscillibacter genus.</title>
        <authorList>
            <person name="Le Roy T."/>
            <person name="Van der Smissen P."/>
            <person name="Delzenne N."/>
            <person name="Muccioli G."/>
            <person name="Collet J.F."/>
            <person name="Cani P.D."/>
        </authorList>
    </citation>
    <scope>NUCLEOTIDE SEQUENCE [LARGE SCALE GENOMIC DNA]</scope>
    <source>
        <strain evidence="2">J115</strain>
    </source>
</reference>
<dbReference type="EMBL" id="CP034413">
    <property type="protein sequence ID" value="QCI58054.1"/>
    <property type="molecule type" value="Genomic_DNA"/>
</dbReference>
<name>A0A4D7AF94_9FIRM</name>
<organism evidence="1 2">
    <name type="scientific">Dysosmobacter welbionis</name>
    <dbReference type="NCBI Taxonomy" id="2093857"/>
    <lineage>
        <taxon>Bacteria</taxon>
        <taxon>Bacillati</taxon>
        <taxon>Bacillota</taxon>
        <taxon>Clostridia</taxon>
        <taxon>Eubacteriales</taxon>
        <taxon>Oscillospiraceae</taxon>
        <taxon>Dysosmobacter</taxon>
    </lineage>
</organism>
<dbReference type="KEGG" id="obj:EIO64_01460"/>
<protein>
    <submittedName>
        <fullName evidence="1">Uncharacterized protein</fullName>
    </submittedName>
</protein>
<dbReference type="RefSeq" id="WP_119311102.1">
    <property type="nucleotide sequence ID" value="NZ_JAWQDG010000007.1"/>
</dbReference>
<dbReference type="GeneID" id="89522796"/>
<accession>A0A4D7AF94</accession>
<dbReference type="InterPro" id="IPR043773">
    <property type="entry name" value="JetA"/>
</dbReference>
<gene>
    <name evidence="1" type="ORF">EIO64_01460</name>
</gene>